<dbReference type="SUPFAM" id="SSF75217">
    <property type="entry name" value="alpha/beta knot"/>
    <property type="match status" value="1"/>
</dbReference>
<comment type="similarity">
    <text evidence="4">Belongs to the RNA methyltransferase RlmH family.</text>
</comment>
<evidence type="ECO:0000313" key="5">
    <source>
        <dbReference type="EMBL" id="CAE0370978.1"/>
    </source>
</evidence>
<evidence type="ECO:0000256" key="1">
    <source>
        <dbReference type="ARBA" id="ARBA00022603"/>
    </source>
</evidence>
<protein>
    <recommendedName>
        <fullName evidence="6">Ribosomal RNA large subunit methyltransferase H</fullName>
    </recommendedName>
</protein>
<dbReference type="PANTHER" id="PTHR33603:SF1">
    <property type="entry name" value="RIBOSOMAL RNA LARGE SUBUNIT METHYLTRANSFERASE H"/>
    <property type="match status" value="1"/>
</dbReference>
<reference evidence="5" key="1">
    <citation type="submission" date="2021-01" db="EMBL/GenBank/DDBJ databases">
        <authorList>
            <person name="Corre E."/>
            <person name="Pelletier E."/>
            <person name="Niang G."/>
            <person name="Scheremetjew M."/>
            <person name="Finn R."/>
            <person name="Kale V."/>
            <person name="Holt S."/>
            <person name="Cochrane G."/>
            <person name="Meng A."/>
            <person name="Brown T."/>
            <person name="Cohen L."/>
        </authorList>
    </citation>
    <scope>NUCLEOTIDE SEQUENCE</scope>
    <source>
        <strain evidence="5">CCMP1510</strain>
    </source>
</reference>
<proteinExistence type="inferred from homology"/>
<dbReference type="PANTHER" id="PTHR33603">
    <property type="entry name" value="METHYLTRANSFERASE"/>
    <property type="match status" value="1"/>
</dbReference>
<dbReference type="InterPro" id="IPR029026">
    <property type="entry name" value="tRNA_m1G_MTases_N"/>
</dbReference>
<gene>
    <name evidence="5" type="ORF">ALAG00032_LOCUS11758</name>
</gene>
<dbReference type="CDD" id="cd18081">
    <property type="entry name" value="RlmH-like"/>
    <property type="match status" value="1"/>
</dbReference>
<dbReference type="Gene3D" id="3.40.1280.10">
    <property type="match status" value="1"/>
</dbReference>
<dbReference type="GO" id="GO:0008168">
    <property type="term" value="F:methyltransferase activity"/>
    <property type="evidence" value="ECO:0007669"/>
    <property type="project" value="UniProtKB-KW"/>
</dbReference>
<evidence type="ECO:0000256" key="4">
    <source>
        <dbReference type="ARBA" id="ARBA00038303"/>
    </source>
</evidence>
<dbReference type="GO" id="GO:0006364">
    <property type="term" value="P:rRNA processing"/>
    <property type="evidence" value="ECO:0007669"/>
    <property type="project" value="InterPro"/>
</dbReference>
<dbReference type="Pfam" id="PF02590">
    <property type="entry name" value="SPOUT_MTase"/>
    <property type="match status" value="1"/>
</dbReference>
<dbReference type="HAMAP" id="MF_00658">
    <property type="entry name" value="23SrRNA_methyltr_H"/>
    <property type="match status" value="1"/>
</dbReference>
<accession>A0A7S3NN38</accession>
<name>A0A7S3NN38_9STRA</name>
<sequence length="159" mass="17860">MIAALLFVVSVHALYKIDIQMAGRAPKAKDWEELAFQEYATRLRGIIQLDTKYYKTGIALEKNLNLDGSLMAPLICLDPTGQSFDSIAFSEMLFQQLDAHGSRLTIGIGPAEGFSSKVRQTAYCVSLSKLTFPHQLVRVILAEQIYRASEIRRDSKYNK</sequence>
<dbReference type="GO" id="GO:0032259">
    <property type="term" value="P:methylation"/>
    <property type="evidence" value="ECO:0007669"/>
    <property type="project" value="UniProtKB-KW"/>
</dbReference>
<dbReference type="InterPro" id="IPR029028">
    <property type="entry name" value="Alpha/beta_knot_MTases"/>
</dbReference>
<evidence type="ECO:0008006" key="6">
    <source>
        <dbReference type="Google" id="ProtNLM"/>
    </source>
</evidence>
<evidence type="ECO:0000256" key="3">
    <source>
        <dbReference type="ARBA" id="ARBA00022691"/>
    </source>
</evidence>
<dbReference type="EMBL" id="HBIJ01017736">
    <property type="protein sequence ID" value="CAE0370978.1"/>
    <property type="molecule type" value="Transcribed_RNA"/>
</dbReference>
<evidence type="ECO:0000256" key="2">
    <source>
        <dbReference type="ARBA" id="ARBA00022679"/>
    </source>
</evidence>
<organism evidence="5">
    <name type="scientific">Aureoumbra lagunensis</name>
    <dbReference type="NCBI Taxonomy" id="44058"/>
    <lineage>
        <taxon>Eukaryota</taxon>
        <taxon>Sar</taxon>
        <taxon>Stramenopiles</taxon>
        <taxon>Ochrophyta</taxon>
        <taxon>Pelagophyceae</taxon>
        <taxon>Pelagomonadales</taxon>
        <taxon>Aureoumbra</taxon>
    </lineage>
</organism>
<keyword evidence="1" id="KW-0489">Methyltransferase</keyword>
<keyword evidence="2" id="KW-0808">Transferase</keyword>
<keyword evidence="3" id="KW-0949">S-adenosyl-L-methionine</keyword>
<dbReference type="AlphaFoldDB" id="A0A7S3NN38"/>
<dbReference type="InterPro" id="IPR003742">
    <property type="entry name" value="RlmH-like"/>
</dbReference>